<evidence type="ECO:0000313" key="7">
    <source>
        <dbReference type="EMBL" id="ABZ69187.1"/>
    </source>
</evidence>
<evidence type="ECO:0000256" key="4">
    <source>
        <dbReference type="ARBA" id="ARBA00023004"/>
    </source>
</evidence>
<dbReference type="InterPro" id="IPR051452">
    <property type="entry name" value="Diverse_Oxidoreductases"/>
</dbReference>
<dbReference type="PANTHER" id="PTHR44379:SF2">
    <property type="entry name" value="BLR6218 PROTEIN"/>
    <property type="match status" value="1"/>
</dbReference>
<keyword evidence="1" id="KW-0001">2Fe-2S</keyword>
<keyword evidence="2" id="KW-0479">Metal-binding</keyword>
<dbReference type="GO" id="GO:0016491">
    <property type="term" value="F:oxidoreductase activity"/>
    <property type="evidence" value="ECO:0007669"/>
    <property type="project" value="UniProtKB-KW"/>
</dbReference>
<dbReference type="InterPro" id="IPR001041">
    <property type="entry name" value="2Fe-2S_ferredoxin-type"/>
</dbReference>
<evidence type="ECO:0000256" key="3">
    <source>
        <dbReference type="ARBA" id="ARBA00023002"/>
    </source>
</evidence>
<dbReference type="AlphaFoldDB" id="B0T218"/>
<accession>B0T218</accession>
<proteinExistence type="predicted"/>
<evidence type="ECO:0000259" key="6">
    <source>
        <dbReference type="PROSITE" id="PS51085"/>
    </source>
</evidence>
<dbReference type="PANTHER" id="PTHR44379">
    <property type="entry name" value="OXIDOREDUCTASE WITH IRON-SULFUR SUBUNIT"/>
    <property type="match status" value="1"/>
</dbReference>
<dbReference type="Gene3D" id="1.10.150.120">
    <property type="entry name" value="[2Fe-2S]-binding domain"/>
    <property type="match status" value="1"/>
</dbReference>
<feature type="domain" description="2Fe-2S ferredoxin-type" evidence="6">
    <location>
        <begin position="1"/>
        <end position="77"/>
    </location>
</feature>
<dbReference type="OrthoDB" id="9806714at2"/>
<dbReference type="FunFam" id="1.10.150.120:FF:000003">
    <property type="entry name" value="Carbon monoxide dehydrogenase, small subunit"/>
    <property type="match status" value="1"/>
</dbReference>
<dbReference type="FunFam" id="3.10.20.30:FF:000020">
    <property type="entry name" value="Xanthine dehydrogenase iron-sulfur subunit"/>
    <property type="match status" value="1"/>
</dbReference>
<dbReference type="InterPro" id="IPR012675">
    <property type="entry name" value="Beta-grasp_dom_sf"/>
</dbReference>
<dbReference type="Pfam" id="PF01799">
    <property type="entry name" value="Fer2_2"/>
    <property type="match status" value="1"/>
</dbReference>
<dbReference type="InterPro" id="IPR036884">
    <property type="entry name" value="2Fe-2S-bd_dom_sf"/>
</dbReference>
<dbReference type="Gene3D" id="3.10.20.30">
    <property type="match status" value="1"/>
</dbReference>
<dbReference type="STRING" id="366602.Caul_0049"/>
<keyword evidence="5" id="KW-0411">Iron-sulfur</keyword>
<dbReference type="PROSITE" id="PS00197">
    <property type="entry name" value="2FE2S_FER_1"/>
    <property type="match status" value="1"/>
</dbReference>
<dbReference type="Pfam" id="PF00111">
    <property type="entry name" value="Fer2"/>
    <property type="match status" value="1"/>
</dbReference>
<dbReference type="HOGENOM" id="CLU_052511_3_0_5"/>
<dbReference type="PROSITE" id="PS51085">
    <property type="entry name" value="2FE2S_FER_2"/>
    <property type="match status" value="1"/>
</dbReference>
<sequence>MTSTLDINGKAVTVKAAPETPLLWVLRDELGLTGTKFGCGLAQCGACTVHVNGDPVRSCVTPIAALSGAKIATIESLGGEHPLQQAWVRHDVPQCGYCQSGQIMSAAALLSQTKSPSDEDIDNAMSGNICRCGTYQRIRAAIKDAAGLASAAVVAAPDAQGAGKPAAANEIDNEIAAASGATGRGGVK</sequence>
<gene>
    <name evidence="7" type="ordered locus">Caul_0049</name>
</gene>
<dbReference type="SUPFAM" id="SSF47741">
    <property type="entry name" value="CO dehydrogenase ISP C-domain like"/>
    <property type="match status" value="1"/>
</dbReference>
<dbReference type="GO" id="GO:0046872">
    <property type="term" value="F:metal ion binding"/>
    <property type="evidence" value="ECO:0007669"/>
    <property type="project" value="UniProtKB-KW"/>
</dbReference>
<dbReference type="SUPFAM" id="SSF54292">
    <property type="entry name" value="2Fe-2S ferredoxin-like"/>
    <property type="match status" value="1"/>
</dbReference>
<dbReference type="EMBL" id="CP000927">
    <property type="protein sequence ID" value="ABZ69187.1"/>
    <property type="molecule type" value="Genomic_DNA"/>
</dbReference>
<protein>
    <submittedName>
        <fullName evidence="7">(2Fe-2S)-binding domain protein</fullName>
    </submittedName>
</protein>
<evidence type="ECO:0000256" key="2">
    <source>
        <dbReference type="ARBA" id="ARBA00022723"/>
    </source>
</evidence>
<name>B0T218_CAUSK</name>
<dbReference type="CDD" id="cd00207">
    <property type="entry name" value="fer2"/>
    <property type="match status" value="1"/>
</dbReference>
<keyword evidence="4" id="KW-0408">Iron</keyword>
<dbReference type="InterPro" id="IPR036010">
    <property type="entry name" value="2Fe-2S_ferredoxin-like_sf"/>
</dbReference>
<dbReference type="KEGG" id="cak:Caul_0049"/>
<reference evidence="7" key="1">
    <citation type="submission" date="2008-01" db="EMBL/GenBank/DDBJ databases">
        <title>Complete sequence of chromosome of Caulobacter sp. K31.</title>
        <authorList>
            <consortium name="US DOE Joint Genome Institute"/>
            <person name="Copeland A."/>
            <person name="Lucas S."/>
            <person name="Lapidus A."/>
            <person name="Barry K."/>
            <person name="Glavina del Rio T."/>
            <person name="Dalin E."/>
            <person name="Tice H."/>
            <person name="Pitluck S."/>
            <person name="Bruce D."/>
            <person name="Goodwin L."/>
            <person name="Thompson L.S."/>
            <person name="Brettin T."/>
            <person name="Detter J.C."/>
            <person name="Han C."/>
            <person name="Schmutz J."/>
            <person name="Larimer F."/>
            <person name="Land M."/>
            <person name="Hauser L."/>
            <person name="Kyrpides N."/>
            <person name="Kim E."/>
            <person name="Stephens C."/>
            <person name="Richardson P."/>
        </authorList>
    </citation>
    <scope>NUCLEOTIDE SEQUENCE [LARGE SCALE GENOMIC DNA]</scope>
    <source>
        <strain evidence="7">K31</strain>
    </source>
</reference>
<evidence type="ECO:0000256" key="1">
    <source>
        <dbReference type="ARBA" id="ARBA00022714"/>
    </source>
</evidence>
<dbReference type="InterPro" id="IPR002888">
    <property type="entry name" value="2Fe-2S-bd"/>
</dbReference>
<organism evidence="7">
    <name type="scientific">Caulobacter sp. (strain K31)</name>
    <dbReference type="NCBI Taxonomy" id="366602"/>
    <lineage>
        <taxon>Bacteria</taxon>
        <taxon>Pseudomonadati</taxon>
        <taxon>Pseudomonadota</taxon>
        <taxon>Alphaproteobacteria</taxon>
        <taxon>Caulobacterales</taxon>
        <taxon>Caulobacteraceae</taxon>
        <taxon>Caulobacter</taxon>
    </lineage>
</organism>
<evidence type="ECO:0000256" key="5">
    <source>
        <dbReference type="ARBA" id="ARBA00023014"/>
    </source>
</evidence>
<dbReference type="eggNOG" id="COG2080">
    <property type="taxonomic scope" value="Bacteria"/>
</dbReference>
<dbReference type="InterPro" id="IPR006058">
    <property type="entry name" value="2Fe2S_fd_BS"/>
</dbReference>
<keyword evidence="3" id="KW-0560">Oxidoreductase</keyword>
<dbReference type="GO" id="GO:0051537">
    <property type="term" value="F:2 iron, 2 sulfur cluster binding"/>
    <property type="evidence" value="ECO:0007669"/>
    <property type="project" value="UniProtKB-KW"/>
</dbReference>